<reference evidence="1" key="1">
    <citation type="submission" date="2018-04" db="EMBL/GenBank/DDBJ databases">
        <title>WGS assembly of Panicum hallii.</title>
        <authorList>
            <person name="Lovell J."/>
            <person name="Jenkins J."/>
            <person name="Lowry D."/>
            <person name="Mamidi S."/>
            <person name="Sreedasyam A."/>
            <person name="Weng X."/>
            <person name="Barry K."/>
            <person name="Bonette J."/>
            <person name="Campitelli B."/>
            <person name="Daum C."/>
            <person name="Gordon S."/>
            <person name="Gould B."/>
            <person name="Lipzen A."/>
            <person name="Macqueen A."/>
            <person name="Palacio-Mejia J."/>
            <person name="Plott C."/>
            <person name="Shakirov E."/>
            <person name="Shu S."/>
            <person name="Yoshinaga Y."/>
            <person name="Zane M."/>
            <person name="Rokhsar D."/>
            <person name="Grimwood J."/>
            <person name="Schmutz J."/>
            <person name="Juenger T."/>
        </authorList>
    </citation>
    <scope>NUCLEOTIDE SEQUENCE [LARGE SCALE GENOMIC DNA]</scope>
    <source>
        <strain evidence="1">FIL2</strain>
    </source>
</reference>
<name>A0A2T8IH24_9POAL</name>
<dbReference type="Proteomes" id="UP000243499">
    <property type="component" value="Chromosome 6"/>
</dbReference>
<sequence length="180" mass="19459">MPNVVFGTAASVNLVILTPCFFAIALISVDFPAFCAPITQTLLRGPAESFMYEIRFLTARSLWTLIKKTASSFGAPKALARPRTHLSNRTPICCHGSKSTFVPTRTSLGVSLTLEFLLPSSALNNDLTARLGNDPSKSAQSTTMMITGVLADRFISRDEMNLSKSKSGIKFSALSFFTSP</sequence>
<dbReference type="Gramene" id="PVH36984">
    <property type="protein sequence ID" value="PVH36984"/>
    <property type="gene ID" value="PAHAL_6G214500"/>
</dbReference>
<evidence type="ECO:0000313" key="1">
    <source>
        <dbReference type="EMBL" id="PVH36984.1"/>
    </source>
</evidence>
<proteinExistence type="predicted"/>
<organism evidence="1">
    <name type="scientific">Panicum hallii</name>
    <dbReference type="NCBI Taxonomy" id="206008"/>
    <lineage>
        <taxon>Eukaryota</taxon>
        <taxon>Viridiplantae</taxon>
        <taxon>Streptophyta</taxon>
        <taxon>Embryophyta</taxon>
        <taxon>Tracheophyta</taxon>
        <taxon>Spermatophyta</taxon>
        <taxon>Magnoliopsida</taxon>
        <taxon>Liliopsida</taxon>
        <taxon>Poales</taxon>
        <taxon>Poaceae</taxon>
        <taxon>PACMAD clade</taxon>
        <taxon>Panicoideae</taxon>
        <taxon>Panicodae</taxon>
        <taxon>Paniceae</taxon>
        <taxon>Panicinae</taxon>
        <taxon>Panicum</taxon>
        <taxon>Panicum sect. Panicum</taxon>
    </lineage>
</organism>
<accession>A0A2T8IH24</accession>
<dbReference type="AlphaFoldDB" id="A0A2T8IH24"/>
<protein>
    <submittedName>
        <fullName evidence="1">Uncharacterized protein</fullName>
    </submittedName>
</protein>
<dbReference type="EMBL" id="CM008051">
    <property type="protein sequence ID" value="PVH36984.1"/>
    <property type="molecule type" value="Genomic_DNA"/>
</dbReference>
<gene>
    <name evidence="1" type="ORF">PAHAL_6G214500</name>
</gene>